<feature type="chain" id="PRO_5016290930" evidence="1">
    <location>
        <begin position="19"/>
        <end position="361"/>
    </location>
</feature>
<protein>
    <submittedName>
        <fullName evidence="2">Uncharacterized protein</fullName>
    </submittedName>
</protein>
<organism evidence="2 3">
    <name type="scientific">Algoriphagus yeomjeoni</name>
    <dbReference type="NCBI Taxonomy" id="291403"/>
    <lineage>
        <taxon>Bacteria</taxon>
        <taxon>Pseudomonadati</taxon>
        <taxon>Bacteroidota</taxon>
        <taxon>Cytophagia</taxon>
        <taxon>Cytophagales</taxon>
        <taxon>Cyclobacteriaceae</taxon>
        <taxon>Algoriphagus</taxon>
    </lineage>
</organism>
<gene>
    <name evidence="2" type="ORF">LV83_02006</name>
</gene>
<dbReference type="OrthoDB" id="817809at2"/>
<dbReference type="Proteomes" id="UP000249610">
    <property type="component" value="Unassembled WGS sequence"/>
</dbReference>
<sequence>MKITLLTILLFLAGILQPADPYISSKDYDVNSFHRGKQSSKSPKRVYIQKFRVLFEVFEEASASTKGSTNNRANRATTVSGTKTSMGVQLSGVDIPDFQKIVDEAYADFAAQLEADGYEIISAEEAGKTDYYSGYELVKGGASSTDQATGFVMVTPQGYDYWVKGIANDGREKGTFTDTSSKLSKDLGDAYVAEATFIFPFVALDASSTSFANYASSKVKADINLRMAAAIGATDNEQMSLGKFAKGFTQSSTSARLASQVRFVAGHLISSPAFDSSTGLKRDVYFEDIFAETKLVEVTSAEVATFSKTAYPQLVMVSGGELNLASHYVACNKDNYVKSAKGSISELIGSGISNFKELVKD</sequence>
<evidence type="ECO:0000313" key="2">
    <source>
        <dbReference type="EMBL" id="RAI90004.1"/>
    </source>
</evidence>
<dbReference type="EMBL" id="QLLK01000005">
    <property type="protein sequence ID" value="RAI90004.1"/>
    <property type="molecule type" value="Genomic_DNA"/>
</dbReference>
<dbReference type="RefSeq" id="WP_111611387.1">
    <property type="nucleotide sequence ID" value="NZ_QLLK01000005.1"/>
</dbReference>
<evidence type="ECO:0000313" key="3">
    <source>
        <dbReference type="Proteomes" id="UP000249610"/>
    </source>
</evidence>
<keyword evidence="1" id="KW-0732">Signal</keyword>
<proteinExistence type="predicted"/>
<feature type="signal peptide" evidence="1">
    <location>
        <begin position="1"/>
        <end position="18"/>
    </location>
</feature>
<accession>A0A327PFJ2</accession>
<comment type="caution">
    <text evidence="2">The sequence shown here is derived from an EMBL/GenBank/DDBJ whole genome shotgun (WGS) entry which is preliminary data.</text>
</comment>
<dbReference type="AlphaFoldDB" id="A0A327PFJ2"/>
<evidence type="ECO:0000256" key="1">
    <source>
        <dbReference type="SAM" id="SignalP"/>
    </source>
</evidence>
<reference evidence="2 3" key="1">
    <citation type="submission" date="2018-06" db="EMBL/GenBank/DDBJ databases">
        <title>Genomic Encyclopedia of Archaeal and Bacterial Type Strains, Phase II (KMG-II): from individual species to whole genera.</title>
        <authorList>
            <person name="Goeker M."/>
        </authorList>
    </citation>
    <scope>NUCLEOTIDE SEQUENCE [LARGE SCALE GENOMIC DNA]</scope>
    <source>
        <strain evidence="2 3">DSM 23446</strain>
    </source>
</reference>
<keyword evidence="3" id="KW-1185">Reference proteome</keyword>
<name>A0A327PFJ2_9BACT</name>